<feature type="active site" description="Proton acceptor" evidence="4">
    <location>
        <position position="376"/>
    </location>
</feature>
<evidence type="ECO:0000256" key="3">
    <source>
        <dbReference type="ARBA" id="ARBA00022801"/>
    </source>
</evidence>
<feature type="domain" description="Epoxide hydrolase N-terminal" evidence="5">
    <location>
        <begin position="6"/>
        <end position="116"/>
    </location>
</feature>
<dbReference type="Proteomes" id="UP000572817">
    <property type="component" value="Unassembled WGS sequence"/>
</dbReference>
<dbReference type="InterPro" id="IPR000639">
    <property type="entry name" value="Epox_hydrolase-like"/>
</dbReference>
<gene>
    <name evidence="6" type="ORF">GTA08_BOTSDO05149</name>
</gene>
<name>A0A8H4N948_9PEZI</name>
<evidence type="ECO:0000256" key="2">
    <source>
        <dbReference type="ARBA" id="ARBA00022797"/>
    </source>
</evidence>
<dbReference type="PRINTS" id="PR00412">
    <property type="entry name" value="EPOXHYDRLASE"/>
</dbReference>
<feature type="active site" description="Nucleophile" evidence="4">
    <location>
        <position position="178"/>
    </location>
</feature>
<dbReference type="PIRSF" id="PIRSF001112">
    <property type="entry name" value="Epoxide_hydrolase"/>
    <property type="match status" value="1"/>
</dbReference>
<evidence type="ECO:0000313" key="6">
    <source>
        <dbReference type="EMBL" id="KAF4307062.1"/>
    </source>
</evidence>
<dbReference type="InterPro" id="IPR029058">
    <property type="entry name" value="AB_hydrolase_fold"/>
</dbReference>
<feature type="active site" description="Proton donor" evidence="4">
    <location>
        <position position="311"/>
    </location>
</feature>
<accession>A0A8H4N948</accession>
<dbReference type="GO" id="GO:0004301">
    <property type="term" value="F:epoxide hydrolase activity"/>
    <property type="evidence" value="ECO:0007669"/>
    <property type="project" value="TreeGrafter"/>
</dbReference>
<keyword evidence="3" id="KW-0378">Hydrolase</keyword>
<dbReference type="SUPFAM" id="SSF53474">
    <property type="entry name" value="alpha/beta-Hydrolases"/>
    <property type="match status" value="1"/>
</dbReference>
<dbReference type="PANTHER" id="PTHR21661">
    <property type="entry name" value="EPOXIDE HYDROLASE 1-RELATED"/>
    <property type="match status" value="1"/>
</dbReference>
<keyword evidence="2" id="KW-0058">Aromatic hydrocarbons catabolism</keyword>
<sequence>MSTSPSPYTVNVPDEVLEVLGKKLSVATFPDELRAADQWPYGAPLADVKRLAKYWQDGFDWRKAEAAINELPNFRTQIEVKGFSPLDIHFVHQKSESAKAIPLLFCHGWPGSFIEVTKLLPLLSSGSPAFHVVAPSLPNFGFSSGVKEPGFTTQQYAEACHKLMLQLGYDEYVTQGGDWGFHVTRAMGILYPNSCKASHINLLLAHPPEFKKNPLLALQHALSPYTDAEKRGLERTKWFAKEAAGYNLLQSTKPQTIGYALTDSPVALLAWIYEKLHDWTDSYPWTDDEILTWISIYWFSTAGPAASARIYYETTHISPKAEIVPHKSRTEEWVPTVKLGLAYFPKELKVSPKTWGRTLGKSGPVVYESESPRGGHFAAWEMPDVIVADLQKMFSKGGPCYKAVSSRSGYDGSGRAHL</sequence>
<dbReference type="OrthoDB" id="7130006at2759"/>
<dbReference type="PANTHER" id="PTHR21661:SF35">
    <property type="entry name" value="EPOXIDE HYDROLASE"/>
    <property type="match status" value="1"/>
</dbReference>
<keyword evidence="7" id="KW-1185">Reference proteome</keyword>
<proteinExistence type="inferred from homology"/>
<reference evidence="6" key="1">
    <citation type="submission" date="2020-04" db="EMBL/GenBank/DDBJ databases">
        <title>Genome Assembly and Annotation of Botryosphaeria dothidea sdau 11-99, a Latent Pathogen of Apple Fruit Ring Rot in China.</title>
        <authorList>
            <person name="Yu C."/>
            <person name="Diao Y."/>
            <person name="Lu Q."/>
            <person name="Zhao J."/>
            <person name="Cui S."/>
            <person name="Peng C."/>
            <person name="He B."/>
            <person name="Liu H."/>
        </authorList>
    </citation>
    <scope>NUCLEOTIDE SEQUENCE [LARGE SCALE GENOMIC DNA]</scope>
    <source>
        <strain evidence="6">Sdau11-99</strain>
    </source>
</reference>
<dbReference type="Pfam" id="PF06441">
    <property type="entry name" value="EHN"/>
    <property type="match status" value="1"/>
</dbReference>
<evidence type="ECO:0000256" key="1">
    <source>
        <dbReference type="ARBA" id="ARBA00010088"/>
    </source>
</evidence>
<comment type="similarity">
    <text evidence="1">Belongs to the peptidase S33 family.</text>
</comment>
<dbReference type="AlphaFoldDB" id="A0A8H4N948"/>
<dbReference type="InterPro" id="IPR010497">
    <property type="entry name" value="Epoxide_hydro_N"/>
</dbReference>
<dbReference type="Gene3D" id="3.40.50.1820">
    <property type="entry name" value="alpha/beta hydrolase"/>
    <property type="match status" value="1"/>
</dbReference>
<organism evidence="6 7">
    <name type="scientific">Botryosphaeria dothidea</name>
    <dbReference type="NCBI Taxonomy" id="55169"/>
    <lineage>
        <taxon>Eukaryota</taxon>
        <taxon>Fungi</taxon>
        <taxon>Dikarya</taxon>
        <taxon>Ascomycota</taxon>
        <taxon>Pezizomycotina</taxon>
        <taxon>Dothideomycetes</taxon>
        <taxon>Dothideomycetes incertae sedis</taxon>
        <taxon>Botryosphaeriales</taxon>
        <taxon>Botryosphaeriaceae</taxon>
        <taxon>Botryosphaeria</taxon>
    </lineage>
</organism>
<comment type="caution">
    <text evidence="6">The sequence shown here is derived from an EMBL/GenBank/DDBJ whole genome shotgun (WGS) entry which is preliminary data.</text>
</comment>
<evidence type="ECO:0000256" key="4">
    <source>
        <dbReference type="PIRSR" id="PIRSR001112-1"/>
    </source>
</evidence>
<protein>
    <submittedName>
        <fullName evidence="6">Epoxide hydrolase-like protein</fullName>
    </submittedName>
</protein>
<dbReference type="EMBL" id="WWBZ02000033">
    <property type="protein sequence ID" value="KAF4307062.1"/>
    <property type="molecule type" value="Genomic_DNA"/>
</dbReference>
<dbReference type="InterPro" id="IPR016292">
    <property type="entry name" value="Epoxide_hydrolase"/>
</dbReference>
<evidence type="ECO:0000259" key="5">
    <source>
        <dbReference type="Pfam" id="PF06441"/>
    </source>
</evidence>
<evidence type="ECO:0000313" key="7">
    <source>
        <dbReference type="Proteomes" id="UP000572817"/>
    </source>
</evidence>
<dbReference type="GO" id="GO:0097176">
    <property type="term" value="P:epoxide metabolic process"/>
    <property type="evidence" value="ECO:0007669"/>
    <property type="project" value="TreeGrafter"/>
</dbReference>